<organism evidence="7 8">
    <name type="scientific">Thalassospira indica</name>
    <dbReference type="NCBI Taxonomy" id="1891279"/>
    <lineage>
        <taxon>Bacteria</taxon>
        <taxon>Pseudomonadati</taxon>
        <taxon>Pseudomonadota</taxon>
        <taxon>Alphaproteobacteria</taxon>
        <taxon>Rhodospirillales</taxon>
        <taxon>Thalassospiraceae</taxon>
        <taxon>Thalassospira</taxon>
    </lineage>
</organism>
<dbReference type="PANTHER" id="PTHR32089">
    <property type="entry name" value="METHYL-ACCEPTING CHEMOTAXIS PROTEIN MCPB"/>
    <property type="match status" value="1"/>
</dbReference>
<evidence type="ECO:0000256" key="1">
    <source>
        <dbReference type="ARBA" id="ARBA00023224"/>
    </source>
</evidence>
<name>A0ABM6XYJ1_9PROT</name>
<feature type="domain" description="Methyl-accepting transducer" evidence="5">
    <location>
        <begin position="415"/>
        <end position="637"/>
    </location>
</feature>
<evidence type="ECO:0000256" key="2">
    <source>
        <dbReference type="ARBA" id="ARBA00029447"/>
    </source>
</evidence>
<evidence type="ECO:0000313" key="8">
    <source>
        <dbReference type="Proteomes" id="UP000256971"/>
    </source>
</evidence>
<protein>
    <submittedName>
        <fullName evidence="7">HAMP domain-containing protein</fullName>
    </submittedName>
</protein>
<dbReference type="InterPro" id="IPR003660">
    <property type="entry name" value="HAMP_dom"/>
</dbReference>
<dbReference type="Gene3D" id="6.10.340.10">
    <property type="match status" value="1"/>
</dbReference>
<feature type="transmembrane region" description="Helical" evidence="4">
    <location>
        <begin position="27"/>
        <end position="52"/>
    </location>
</feature>
<dbReference type="SMART" id="SM00304">
    <property type="entry name" value="HAMP"/>
    <property type="match status" value="1"/>
</dbReference>
<accession>A0ABM6XYJ1</accession>
<keyword evidence="1 3" id="KW-0807">Transducer</keyword>
<dbReference type="Gene3D" id="1.10.287.950">
    <property type="entry name" value="Methyl-accepting chemotaxis protein"/>
    <property type="match status" value="1"/>
</dbReference>
<evidence type="ECO:0000256" key="3">
    <source>
        <dbReference type="PROSITE-ProRule" id="PRU00284"/>
    </source>
</evidence>
<feature type="domain" description="HAMP" evidence="6">
    <location>
        <begin position="322"/>
        <end position="375"/>
    </location>
</feature>
<dbReference type="EMBL" id="CP031555">
    <property type="protein sequence ID" value="AXO13927.1"/>
    <property type="molecule type" value="Genomic_DNA"/>
</dbReference>
<dbReference type="PANTHER" id="PTHR32089:SF112">
    <property type="entry name" value="LYSOZYME-LIKE PROTEIN-RELATED"/>
    <property type="match status" value="1"/>
</dbReference>
<dbReference type="PROSITE" id="PS50885">
    <property type="entry name" value="HAMP"/>
    <property type="match status" value="1"/>
</dbReference>
<keyword evidence="4" id="KW-0812">Transmembrane</keyword>
<dbReference type="Pfam" id="PF00672">
    <property type="entry name" value="HAMP"/>
    <property type="match status" value="1"/>
</dbReference>
<dbReference type="InterPro" id="IPR004089">
    <property type="entry name" value="MCPsignal_dom"/>
</dbReference>
<dbReference type="Pfam" id="PF00015">
    <property type="entry name" value="MCPsignal"/>
    <property type="match status" value="1"/>
</dbReference>
<reference evidence="7 8" key="1">
    <citation type="submission" date="2018-08" db="EMBL/GenBank/DDBJ databases">
        <title>Complete genome sequence of type strain Thalassospira indica MCCC 1A01103T, isolated from isolated from deep seawater of the Indian Ocean.</title>
        <authorList>
            <person name="Liu Y."/>
        </authorList>
    </citation>
    <scope>NUCLEOTIDE SEQUENCE [LARGE SCALE GENOMIC DNA]</scope>
    <source>
        <strain evidence="7 8">PB8BT</strain>
    </source>
</reference>
<dbReference type="PROSITE" id="PS50111">
    <property type="entry name" value="CHEMOTAXIS_TRANSDUC_2"/>
    <property type="match status" value="1"/>
</dbReference>
<evidence type="ECO:0000259" key="6">
    <source>
        <dbReference type="PROSITE" id="PS50885"/>
    </source>
</evidence>
<keyword evidence="8" id="KW-1185">Reference proteome</keyword>
<evidence type="ECO:0000259" key="5">
    <source>
        <dbReference type="PROSITE" id="PS50111"/>
    </source>
</evidence>
<dbReference type="Proteomes" id="UP000256971">
    <property type="component" value="Chromosome"/>
</dbReference>
<feature type="transmembrane region" description="Helical" evidence="4">
    <location>
        <begin position="303"/>
        <end position="325"/>
    </location>
</feature>
<dbReference type="CDD" id="cd06225">
    <property type="entry name" value="HAMP"/>
    <property type="match status" value="1"/>
</dbReference>
<gene>
    <name evidence="7" type="ORF">DY252_06570</name>
</gene>
<comment type="similarity">
    <text evidence="2">Belongs to the methyl-accepting chemotaxis (MCP) protein family.</text>
</comment>
<keyword evidence="4" id="KW-1133">Transmembrane helix</keyword>
<dbReference type="SMART" id="SM01358">
    <property type="entry name" value="HBM"/>
    <property type="match status" value="1"/>
</dbReference>
<dbReference type="SUPFAM" id="SSF58104">
    <property type="entry name" value="Methyl-accepting chemotaxis protein (MCP) signaling domain"/>
    <property type="match status" value="1"/>
</dbReference>
<evidence type="ECO:0000313" key="7">
    <source>
        <dbReference type="EMBL" id="AXO13927.1"/>
    </source>
</evidence>
<keyword evidence="4" id="KW-0472">Membrane</keyword>
<dbReference type="InterPro" id="IPR032255">
    <property type="entry name" value="HBM"/>
</dbReference>
<sequence length="671" mass="72971">MPAGEKLWQRRGNCLGAKMNFLSRMRLLYQISLIGGVALLIFIVVGAVQFIAEQQRRAAEEVAESALENKLVADAVSREFLNARRREKDFLLRMDEKYVSEHASVVENVNAGLEQLEQAPELNAFDAQLQEIVAAFANYDAKFAVVVGLQREIGLSEEEGLLGRLRSSVHNVEEALKKYNADNLTVIMLMMRRHEKDFLARLDPKYVGRIDDRLAEFGPALAVSNIPADERDKITDLMKSYVADFKALSEKILQREAELGFLSDYYAEAEPILNELSQSIGDIAQTQKQRADSIAETSLTVSVIMYSIGVLALMGLSFLLARAIVSAISSLTNKMTRLAENDFDVDINEVKRADEIGEMGRAVLVFRENGIERIKLEAAQKAEDEKRRKRMETQERYIQEFDQAVVAVMADVGIAVEQLHQVSNVLRNSAETATNQSMAVSSGAEEASSNVQLVATAATELSASINEISGQVTETSTMAQSATERARNTNDNIQGLNDSAIKIGEVISLISDIAEQTNLLALNATIEAARAGDAGKGFAVVASEVKNLANQTGKATEEITSQINDIQQATSLAVDAIDEIVKMISDISERAAAVAAAVEQQTVATSEISQNVEQAAAGTEEISAAMQGVSAAVNETNEAAGNVNVSANNLGQQSGDLRSQIDGFLERMRTL</sequence>
<dbReference type="SMART" id="SM00283">
    <property type="entry name" value="MA"/>
    <property type="match status" value="1"/>
</dbReference>
<proteinExistence type="inferred from homology"/>
<evidence type="ECO:0000256" key="4">
    <source>
        <dbReference type="SAM" id="Phobius"/>
    </source>
</evidence>